<name>A0A8T0ALN7_SILME</name>
<dbReference type="GO" id="GO:0051491">
    <property type="term" value="P:positive regulation of filopodium assembly"/>
    <property type="evidence" value="ECO:0007669"/>
    <property type="project" value="TreeGrafter"/>
</dbReference>
<dbReference type="OrthoDB" id="6155811at2759"/>
<evidence type="ECO:0000256" key="11">
    <source>
        <dbReference type="ARBA" id="ARBA00022837"/>
    </source>
</evidence>
<keyword evidence="9" id="KW-0677">Repeat</keyword>
<dbReference type="GO" id="GO:0005021">
    <property type="term" value="F:vascular endothelial growth factor receptor activity"/>
    <property type="evidence" value="ECO:0007669"/>
    <property type="project" value="InterPro"/>
</dbReference>
<evidence type="ECO:0000256" key="24">
    <source>
        <dbReference type="SAM" id="Phobius"/>
    </source>
</evidence>
<dbReference type="SUPFAM" id="SSF49785">
    <property type="entry name" value="Galactose-binding domain-like"/>
    <property type="match status" value="2"/>
</dbReference>
<dbReference type="GO" id="GO:0048010">
    <property type="term" value="P:vascular endothelial growth factor receptor signaling pathway"/>
    <property type="evidence" value="ECO:0007669"/>
    <property type="project" value="TreeGrafter"/>
</dbReference>
<comment type="caution">
    <text evidence="22">Lacks conserved residue(s) required for the propagation of feature annotation.</text>
</comment>
<evidence type="ECO:0000256" key="14">
    <source>
        <dbReference type="ARBA" id="ARBA00022989"/>
    </source>
</evidence>
<gene>
    <name evidence="29" type="ORF">HF521_010247</name>
</gene>
<keyword evidence="18" id="KW-0325">Glycoprotein</keyword>
<feature type="disulfide bond" evidence="21">
    <location>
        <begin position="86"/>
        <end position="108"/>
    </location>
</feature>
<feature type="domain" description="F5/8 type C" evidence="27">
    <location>
        <begin position="438"/>
        <end position="596"/>
    </location>
</feature>
<evidence type="ECO:0000256" key="17">
    <source>
        <dbReference type="ARBA" id="ARBA00023170"/>
    </source>
</evidence>
<evidence type="ECO:0000256" key="9">
    <source>
        <dbReference type="ARBA" id="ARBA00022737"/>
    </source>
</evidence>
<keyword evidence="17" id="KW-0675">Receptor</keyword>
<evidence type="ECO:0000256" key="13">
    <source>
        <dbReference type="ARBA" id="ARBA00022974"/>
    </source>
</evidence>
<dbReference type="InterPro" id="IPR008979">
    <property type="entry name" value="Galactose-bd-like_sf"/>
</dbReference>
<accession>A0A8T0ALN7</accession>
<feature type="disulfide bond" evidence="21">
    <location>
        <begin position="438"/>
        <end position="596"/>
    </location>
</feature>
<dbReference type="InterPro" id="IPR000998">
    <property type="entry name" value="MAM_dom"/>
</dbReference>
<evidence type="ECO:0000256" key="4">
    <source>
        <dbReference type="ARBA" id="ARBA00022657"/>
    </source>
</evidence>
<feature type="compositionally biased region" description="Basic and acidic residues" evidence="23">
    <location>
        <begin position="726"/>
        <end position="754"/>
    </location>
</feature>
<dbReference type="Pfam" id="PF00754">
    <property type="entry name" value="F5_F8_type_C"/>
    <property type="match status" value="2"/>
</dbReference>
<dbReference type="PROSITE" id="PS01286">
    <property type="entry name" value="FA58C_2"/>
    <property type="match status" value="2"/>
</dbReference>
<evidence type="ECO:0000256" key="7">
    <source>
        <dbReference type="ARBA" id="ARBA00022723"/>
    </source>
</evidence>
<dbReference type="InterPro" id="IPR000859">
    <property type="entry name" value="CUB_dom"/>
</dbReference>
<keyword evidence="7 20" id="KW-0479">Metal-binding</keyword>
<dbReference type="FunFam" id="2.60.120.260:FF:000002">
    <property type="entry name" value="Coagulation factor VIII"/>
    <property type="match status" value="1"/>
</dbReference>
<dbReference type="GO" id="GO:0005886">
    <property type="term" value="C:plasma membrane"/>
    <property type="evidence" value="ECO:0007669"/>
    <property type="project" value="TreeGrafter"/>
</dbReference>
<dbReference type="GO" id="GO:0001755">
    <property type="term" value="P:neural crest cell migration"/>
    <property type="evidence" value="ECO:0007669"/>
    <property type="project" value="TreeGrafter"/>
</dbReference>
<evidence type="ECO:0000256" key="19">
    <source>
        <dbReference type="ARBA" id="ARBA00023207"/>
    </source>
</evidence>
<feature type="domain" description="CUB" evidence="26">
    <location>
        <begin position="31"/>
        <end position="145"/>
    </location>
</feature>
<keyword evidence="19" id="KW-0357">Heparan sulfate</keyword>
<feature type="domain" description="F5/8 type C" evidence="27">
    <location>
        <begin position="282"/>
        <end position="431"/>
    </location>
</feature>
<evidence type="ECO:0000256" key="23">
    <source>
        <dbReference type="SAM" id="MobiDB-lite"/>
    </source>
</evidence>
<dbReference type="AlphaFoldDB" id="A0A8T0ALN7"/>
<feature type="chain" id="PRO_5035889573" description="Neuropilin" evidence="25">
    <location>
        <begin position="26"/>
        <end position="1000"/>
    </location>
</feature>
<dbReference type="SMART" id="SM00042">
    <property type="entry name" value="CUB"/>
    <property type="match status" value="2"/>
</dbReference>
<dbReference type="SUPFAM" id="SSF49899">
    <property type="entry name" value="Concanavalin A-like lectins/glucanases"/>
    <property type="match status" value="1"/>
</dbReference>
<feature type="disulfide bond" evidence="21">
    <location>
        <begin position="151"/>
        <end position="177"/>
    </location>
</feature>
<keyword evidence="14 24" id="KW-1133">Transmembrane helix</keyword>
<proteinExistence type="inferred from homology"/>
<feature type="signal peptide" evidence="25">
    <location>
        <begin position="1"/>
        <end position="25"/>
    </location>
</feature>
<dbReference type="GO" id="GO:0017154">
    <property type="term" value="F:semaphorin receptor activity"/>
    <property type="evidence" value="ECO:0007669"/>
    <property type="project" value="InterPro"/>
</dbReference>
<evidence type="ECO:0000259" key="27">
    <source>
        <dbReference type="PROSITE" id="PS50022"/>
    </source>
</evidence>
<evidence type="ECO:0000256" key="18">
    <source>
        <dbReference type="ARBA" id="ARBA00023180"/>
    </source>
</evidence>
<feature type="binding site" evidence="20">
    <location>
        <position position="254"/>
    </location>
    <ligand>
        <name>Ca(2+)</name>
        <dbReference type="ChEBI" id="CHEBI:29108"/>
    </ligand>
</feature>
<evidence type="ECO:0000256" key="15">
    <source>
        <dbReference type="ARBA" id="ARBA00023136"/>
    </source>
</evidence>
<sequence length="1000" mass="112191">MNFLKIYVALLFVFVMGLSTIAVLAQIDSACGGNITVTSAGYVTSPGYPSGYPISQQCVWLISAPDPHQQILINFNPHFELESRDCMYDFLEVYDGDNEKAILVGKFCGKIAPSPITSSGNLLLIKFISDYETTGAGFSIRYELHRAVTECSRNFTALSGLIQTPGFPDNYPNSLDCTFIIFAPRMSEIVLEFESFDMEPDNTAATGASCRFDYLEIWDGYPTVGPHIGRYCGSSKPRQVVSYTGILSLSIHTDSAITKEGFSSNYEIRSNQAQSPEEANECLSPLGMESGEISNEKITASSQYNPSWSPFRSRLNYYENGWTPSEDSTREWIQVDLGFLRHVSAIGTQGAISKETKKAYYIKTYKVSISTNGEDWIMVKDGNKHKVFLGSHNPTDEVRAFFPKPTLTRYIRIRPMTWEQGICMRFELYGCKISDSPCSSMLGMVSGQILDSRISVWPEVERGWLPEQARLLTGRSGWLAPLPSVESVPHGTAHNTWLTLDLGFTHWVTAVILQGGKHRNKTMFVKRFKLAYSTNGSDWSYIHDEKSSKAKVFMGNQNHDTPELCSFKPLMTRFLRVLPERGSHDGMALRLELLGCNTQYATTIPPTTTMITTVRATANIPITSPAVAGITTVDCEEEFATCHSGTDTIEDYEPTAYLWFNCNFGWSDQPSFCGWSLESIGQVDWLLQNHDTPSEHQLPNVDYTGKPGNFIYTALISESLRPKTKKPLEQELEKGSETGQKREMERERTAEVKKHNGMESAVSLARLISLPVTSYEEDLCVTFWYRFTGDNTGALHIWQKASGGGMGVEGMGDLQEDETDRQKYGRKVEQKVLRWRREWQETKFWKEGRVLMLHADRPYKVIIEGVVDSQLSGHISVDNVRIVPEISAAECKDPQYEVISVTAKQEPAKFDVKQSTEDFAWNFGQQGSSMLKTLNPILITIIVMSAMGVLLGAVCVALLYCTLSHNLEETTSALEKYNFELVDNLKLKGKVNRHKSYTDV</sequence>
<dbReference type="GO" id="GO:0007411">
    <property type="term" value="P:axon guidance"/>
    <property type="evidence" value="ECO:0007669"/>
    <property type="project" value="InterPro"/>
</dbReference>
<feature type="domain" description="MAM" evidence="28">
    <location>
        <begin position="660"/>
        <end position="893"/>
    </location>
</feature>
<keyword evidence="6 24" id="KW-0812">Transmembrane</keyword>
<dbReference type="FunFam" id="2.60.120.290:FF:000010">
    <property type="entry name" value="Neuropilin"/>
    <property type="match status" value="1"/>
</dbReference>
<dbReference type="GO" id="GO:0002040">
    <property type="term" value="P:sprouting angiogenesis"/>
    <property type="evidence" value="ECO:0007669"/>
    <property type="project" value="TreeGrafter"/>
</dbReference>
<comment type="similarity">
    <text evidence="2">Belongs to the neuropilin family.</text>
</comment>
<dbReference type="Gene3D" id="2.60.120.260">
    <property type="entry name" value="Galactose-binding domain-like"/>
    <property type="match status" value="2"/>
</dbReference>
<dbReference type="InterPro" id="IPR035914">
    <property type="entry name" value="Sperma_CUB_dom_sf"/>
</dbReference>
<keyword evidence="12" id="KW-0524">Neurogenesis</keyword>
<evidence type="ECO:0000256" key="2">
    <source>
        <dbReference type="ARBA" id="ARBA00006078"/>
    </source>
</evidence>
<evidence type="ECO:0000256" key="12">
    <source>
        <dbReference type="ARBA" id="ARBA00022902"/>
    </source>
</evidence>
<dbReference type="InterPro" id="IPR014648">
    <property type="entry name" value="Neuropilin"/>
</dbReference>
<dbReference type="GO" id="GO:0001570">
    <property type="term" value="P:vasculogenesis"/>
    <property type="evidence" value="ECO:0007669"/>
    <property type="project" value="TreeGrafter"/>
</dbReference>
<dbReference type="PIRSF" id="PIRSF036960">
    <property type="entry name" value="Neuropilin"/>
    <property type="match status" value="1"/>
</dbReference>
<evidence type="ECO:0000256" key="1">
    <source>
        <dbReference type="ARBA" id="ARBA00004479"/>
    </source>
</evidence>
<dbReference type="PROSITE" id="PS01180">
    <property type="entry name" value="CUB"/>
    <property type="match status" value="2"/>
</dbReference>
<evidence type="ECO:0000256" key="10">
    <source>
        <dbReference type="ARBA" id="ARBA00022782"/>
    </source>
</evidence>
<dbReference type="GO" id="GO:0008201">
    <property type="term" value="F:heparin binding"/>
    <property type="evidence" value="ECO:0007669"/>
    <property type="project" value="UniProtKB-KW"/>
</dbReference>
<keyword evidence="16 21" id="KW-1015">Disulfide bond</keyword>
<dbReference type="FunFam" id="2.60.120.290:FF:000003">
    <property type="entry name" value="Neuropilin"/>
    <property type="match status" value="1"/>
</dbReference>
<comment type="subcellular location">
    <subcellularLocation>
        <location evidence="1">Membrane</location>
        <topology evidence="1">Single-pass type I membrane protein</topology>
    </subcellularLocation>
</comment>
<evidence type="ECO:0000256" key="20">
    <source>
        <dbReference type="PIRSR" id="PIRSR036960-1"/>
    </source>
</evidence>
<evidence type="ECO:0000256" key="5">
    <source>
        <dbReference type="ARBA" id="ARBA00022674"/>
    </source>
</evidence>
<dbReference type="EMBL" id="JABFDY010000020">
    <property type="protein sequence ID" value="KAF7692637.1"/>
    <property type="molecule type" value="Genomic_DNA"/>
</dbReference>
<dbReference type="SMART" id="SM00137">
    <property type="entry name" value="MAM"/>
    <property type="match status" value="1"/>
</dbReference>
<evidence type="ECO:0000256" key="21">
    <source>
        <dbReference type="PIRSR" id="PIRSR036960-2"/>
    </source>
</evidence>
<evidence type="ECO:0000313" key="30">
    <source>
        <dbReference type="Proteomes" id="UP000606274"/>
    </source>
</evidence>
<dbReference type="InterPro" id="IPR000421">
    <property type="entry name" value="FA58C"/>
</dbReference>
<evidence type="ECO:0000256" key="8">
    <source>
        <dbReference type="ARBA" id="ARBA00022729"/>
    </source>
</evidence>
<dbReference type="Proteomes" id="UP000606274">
    <property type="component" value="Unassembled WGS sequence"/>
</dbReference>
<protein>
    <recommendedName>
        <fullName evidence="31">Neuropilin</fullName>
    </recommendedName>
</protein>
<reference evidence="29" key="1">
    <citation type="submission" date="2020-08" db="EMBL/GenBank/DDBJ databases">
        <title>Chromosome-level assembly of Southern catfish (Silurus meridionalis) provides insights into visual adaptation to the nocturnal and benthic lifestyles.</title>
        <authorList>
            <person name="Zhang Y."/>
            <person name="Wang D."/>
            <person name="Peng Z."/>
        </authorList>
    </citation>
    <scope>NUCLEOTIDE SEQUENCE</scope>
    <source>
        <strain evidence="29">SWU-2019-XX</strain>
        <tissue evidence="29">Muscle</tissue>
    </source>
</reference>
<evidence type="ECO:0008006" key="31">
    <source>
        <dbReference type="Google" id="ProtNLM"/>
    </source>
</evidence>
<dbReference type="GO" id="GO:0005925">
    <property type="term" value="C:focal adhesion"/>
    <property type="evidence" value="ECO:0007669"/>
    <property type="project" value="TreeGrafter"/>
</dbReference>
<feature type="transmembrane region" description="Helical" evidence="24">
    <location>
        <begin position="937"/>
        <end position="960"/>
    </location>
</feature>
<dbReference type="CDD" id="cd06263">
    <property type="entry name" value="MAM"/>
    <property type="match status" value="1"/>
</dbReference>
<comment type="caution">
    <text evidence="29">The sequence shown here is derived from an EMBL/GenBank/DDBJ whole genome shotgun (WGS) entry which is preliminary data.</text>
</comment>
<evidence type="ECO:0000256" key="16">
    <source>
        <dbReference type="ARBA" id="ARBA00023157"/>
    </source>
</evidence>
<dbReference type="GO" id="GO:0009611">
    <property type="term" value="P:response to wounding"/>
    <property type="evidence" value="ECO:0007669"/>
    <property type="project" value="TreeGrafter"/>
</dbReference>
<dbReference type="SMART" id="SM00231">
    <property type="entry name" value="FA58C"/>
    <property type="match status" value="2"/>
</dbReference>
<dbReference type="Pfam" id="PF00629">
    <property type="entry name" value="MAM"/>
    <property type="match status" value="1"/>
</dbReference>
<organism evidence="29 30">
    <name type="scientific">Silurus meridionalis</name>
    <name type="common">Southern catfish</name>
    <name type="synonym">Silurus soldatovi meridionalis</name>
    <dbReference type="NCBI Taxonomy" id="175797"/>
    <lineage>
        <taxon>Eukaryota</taxon>
        <taxon>Metazoa</taxon>
        <taxon>Chordata</taxon>
        <taxon>Craniata</taxon>
        <taxon>Vertebrata</taxon>
        <taxon>Euteleostomi</taxon>
        <taxon>Actinopterygii</taxon>
        <taxon>Neopterygii</taxon>
        <taxon>Teleostei</taxon>
        <taxon>Ostariophysi</taxon>
        <taxon>Siluriformes</taxon>
        <taxon>Siluridae</taxon>
        <taxon>Silurus</taxon>
    </lineage>
</organism>
<dbReference type="InterPro" id="IPR050633">
    <property type="entry name" value="Neuropilin_MCO_CoagFactor"/>
</dbReference>
<keyword evidence="11 20" id="KW-0106">Calcium</keyword>
<dbReference type="GO" id="GO:0030424">
    <property type="term" value="C:axon"/>
    <property type="evidence" value="ECO:0007669"/>
    <property type="project" value="TreeGrafter"/>
</dbReference>
<dbReference type="GO" id="GO:0038085">
    <property type="term" value="F:vascular endothelial growth factor binding"/>
    <property type="evidence" value="ECO:0007669"/>
    <property type="project" value="TreeGrafter"/>
</dbReference>
<keyword evidence="5" id="KW-0358">Heparin-binding</keyword>
<evidence type="ECO:0000256" key="22">
    <source>
        <dbReference type="PROSITE-ProRule" id="PRU00059"/>
    </source>
</evidence>
<dbReference type="PROSITE" id="PS50060">
    <property type="entry name" value="MAM_2"/>
    <property type="match status" value="1"/>
</dbReference>
<keyword evidence="13" id="KW-0654">Proteoglycan</keyword>
<keyword evidence="4" id="KW-0037">Angiogenesis</keyword>
<keyword evidence="10" id="KW-0221">Differentiation</keyword>
<keyword evidence="15 24" id="KW-0472">Membrane</keyword>
<dbReference type="PROSITE" id="PS01285">
    <property type="entry name" value="FA58C_1"/>
    <property type="match status" value="1"/>
</dbReference>
<dbReference type="GO" id="GO:0046872">
    <property type="term" value="F:metal ion binding"/>
    <property type="evidence" value="ECO:0007669"/>
    <property type="project" value="UniProtKB-KW"/>
</dbReference>
<evidence type="ECO:0000259" key="26">
    <source>
        <dbReference type="PROSITE" id="PS01180"/>
    </source>
</evidence>
<feature type="binding site" evidence="20">
    <location>
        <position position="213"/>
    </location>
    <ligand>
        <name>Ca(2+)</name>
        <dbReference type="ChEBI" id="CHEBI:29108"/>
    </ligand>
</feature>
<evidence type="ECO:0000313" key="29">
    <source>
        <dbReference type="EMBL" id="KAF7692637.1"/>
    </source>
</evidence>
<feature type="disulfide bond" evidence="21">
    <location>
        <begin position="282"/>
        <end position="431"/>
    </location>
</feature>
<feature type="domain" description="CUB" evidence="26">
    <location>
        <begin position="151"/>
        <end position="269"/>
    </location>
</feature>
<evidence type="ECO:0000256" key="3">
    <source>
        <dbReference type="ARBA" id="ARBA00022473"/>
    </source>
</evidence>
<feature type="binding site" evidence="20">
    <location>
        <position position="199"/>
    </location>
    <ligand>
        <name>Ca(2+)</name>
        <dbReference type="ChEBI" id="CHEBI:29108"/>
    </ligand>
</feature>
<evidence type="ECO:0000256" key="6">
    <source>
        <dbReference type="ARBA" id="ARBA00022692"/>
    </source>
</evidence>
<keyword evidence="8 25" id="KW-0732">Signal</keyword>
<dbReference type="CDD" id="cd00041">
    <property type="entry name" value="CUB"/>
    <property type="match status" value="2"/>
</dbReference>
<keyword evidence="3" id="KW-0217">Developmental protein</keyword>
<dbReference type="CDD" id="cd00057">
    <property type="entry name" value="FA58C"/>
    <property type="match status" value="2"/>
</dbReference>
<dbReference type="FunFam" id="2.60.120.260:FF:000013">
    <property type="entry name" value="Neuropilin"/>
    <property type="match status" value="1"/>
</dbReference>
<dbReference type="PANTHER" id="PTHR46806">
    <property type="entry name" value="F5/8 TYPE C DOMAIN-CONTAINING PROTEIN"/>
    <property type="match status" value="1"/>
</dbReference>
<dbReference type="PANTHER" id="PTHR46806:SF4">
    <property type="entry name" value="NEUROPILIN-1"/>
    <property type="match status" value="1"/>
</dbReference>
<keyword evidence="30" id="KW-1185">Reference proteome</keyword>
<dbReference type="SUPFAM" id="SSF49854">
    <property type="entry name" value="Spermadhesin, CUB domain"/>
    <property type="match status" value="2"/>
</dbReference>
<dbReference type="InterPro" id="IPR013320">
    <property type="entry name" value="ConA-like_dom_sf"/>
</dbReference>
<dbReference type="GO" id="GO:0030947">
    <property type="term" value="P:regulation of vascular endothelial growth factor receptor signaling pathway"/>
    <property type="evidence" value="ECO:0007669"/>
    <property type="project" value="TreeGrafter"/>
</dbReference>
<dbReference type="InterPro" id="IPR022579">
    <property type="entry name" value="Neuropilin_C"/>
</dbReference>
<dbReference type="PROSITE" id="PS50022">
    <property type="entry name" value="FA58C_3"/>
    <property type="match status" value="2"/>
</dbReference>
<dbReference type="Gene3D" id="2.60.120.290">
    <property type="entry name" value="Spermadhesin, CUB domain"/>
    <property type="match status" value="2"/>
</dbReference>
<dbReference type="Gene3D" id="2.60.120.200">
    <property type="match status" value="1"/>
</dbReference>
<evidence type="ECO:0000259" key="28">
    <source>
        <dbReference type="PROSITE" id="PS50060"/>
    </source>
</evidence>
<dbReference type="Pfam" id="PF11980">
    <property type="entry name" value="DUF3481"/>
    <property type="match status" value="1"/>
</dbReference>
<dbReference type="Pfam" id="PF00431">
    <property type="entry name" value="CUB"/>
    <property type="match status" value="2"/>
</dbReference>
<evidence type="ECO:0000256" key="25">
    <source>
        <dbReference type="SAM" id="SignalP"/>
    </source>
</evidence>
<feature type="disulfide bond" evidence="21 22">
    <location>
        <begin position="31"/>
        <end position="58"/>
    </location>
</feature>
<dbReference type="GO" id="GO:0010595">
    <property type="term" value="P:positive regulation of endothelial cell migration"/>
    <property type="evidence" value="ECO:0007669"/>
    <property type="project" value="TreeGrafter"/>
</dbReference>
<feature type="region of interest" description="Disordered" evidence="23">
    <location>
        <begin position="723"/>
        <end position="754"/>
    </location>
</feature>
<feature type="disulfide bond" evidence="21">
    <location>
        <begin position="210"/>
        <end position="232"/>
    </location>
</feature>